<dbReference type="Gene3D" id="3.30.465.10">
    <property type="match status" value="1"/>
</dbReference>
<dbReference type="GO" id="GO:0016491">
    <property type="term" value="F:oxidoreductase activity"/>
    <property type="evidence" value="ECO:0007669"/>
    <property type="project" value="InterPro"/>
</dbReference>
<name>A0A6I6IKT0_9RHOB</name>
<evidence type="ECO:0000256" key="1">
    <source>
        <dbReference type="SAM" id="MobiDB-lite"/>
    </source>
</evidence>
<dbReference type="RefSeq" id="WP_157706115.1">
    <property type="nucleotide sequence ID" value="NZ_CP034348.1"/>
</dbReference>
<dbReference type="OrthoDB" id="9775082at2"/>
<keyword evidence="4" id="KW-1185">Reference proteome</keyword>
<evidence type="ECO:0000313" key="3">
    <source>
        <dbReference type="EMBL" id="QGX97479.1"/>
    </source>
</evidence>
<feature type="region of interest" description="Disordered" evidence="1">
    <location>
        <begin position="1"/>
        <end position="57"/>
    </location>
</feature>
<dbReference type="GO" id="GO:0050660">
    <property type="term" value="F:flavin adenine dinucleotide binding"/>
    <property type="evidence" value="ECO:0007669"/>
    <property type="project" value="InterPro"/>
</dbReference>
<evidence type="ECO:0000313" key="4">
    <source>
        <dbReference type="Proteomes" id="UP000428330"/>
    </source>
</evidence>
<feature type="compositionally biased region" description="Basic and acidic residues" evidence="1">
    <location>
        <begin position="30"/>
        <end position="43"/>
    </location>
</feature>
<dbReference type="EMBL" id="CP034348">
    <property type="protein sequence ID" value="QGX97479.1"/>
    <property type="molecule type" value="Genomic_DNA"/>
</dbReference>
<accession>A0A6I6IKT0</accession>
<dbReference type="Proteomes" id="UP000428330">
    <property type="component" value="Chromosome"/>
</dbReference>
<proteinExistence type="predicted"/>
<dbReference type="InterPro" id="IPR016169">
    <property type="entry name" value="FAD-bd_PCMH_sub2"/>
</dbReference>
<dbReference type="Pfam" id="PF08031">
    <property type="entry name" value="BBE"/>
    <property type="match status" value="1"/>
</dbReference>
<protein>
    <recommendedName>
        <fullName evidence="2">Berberine/berberine-like domain-containing protein</fullName>
    </recommendedName>
</protein>
<feature type="domain" description="Berberine/berberine-like" evidence="2">
    <location>
        <begin position="47"/>
        <end position="76"/>
    </location>
</feature>
<sequence length="83" mass="9203">MARPLQHGQTPQRIGLPPTRAQKHRSNGPEAHDALTIKPDHPKGARQRSKGAFGANERRLENIKAKVDPANLFRANVMIQPNP</sequence>
<evidence type="ECO:0000259" key="2">
    <source>
        <dbReference type="Pfam" id="PF08031"/>
    </source>
</evidence>
<dbReference type="KEGG" id="rom:EI983_03975"/>
<reference evidence="4" key="1">
    <citation type="submission" date="2018-12" db="EMBL/GenBank/DDBJ databases">
        <title>Complete genome sequence of Roseovarius sp. MME-070.</title>
        <authorList>
            <person name="Nam Y.-D."/>
            <person name="Kang J."/>
            <person name="Chung W.-H."/>
            <person name="Park Y.S."/>
        </authorList>
    </citation>
    <scope>NUCLEOTIDE SEQUENCE [LARGE SCALE GENOMIC DNA]</scope>
    <source>
        <strain evidence="4">MME-070</strain>
    </source>
</reference>
<gene>
    <name evidence="3" type="ORF">EI983_03975</name>
</gene>
<dbReference type="AlphaFoldDB" id="A0A6I6IKT0"/>
<organism evidence="3 4">
    <name type="scientific">Roseovarius faecimaris</name>
    <dbReference type="NCBI Taxonomy" id="2494550"/>
    <lineage>
        <taxon>Bacteria</taxon>
        <taxon>Pseudomonadati</taxon>
        <taxon>Pseudomonadota</taxon>
        <taxon>Alphaproteobacteria</taxon>
        <taxon>Rhodobacterales</taxon>
        <taxon>Roseobacteraceae</taxon>
        <taxon>Roseovarius</taxon>
    </lineage>
</organism>
<dbReference type="InterPro" id="IPR012951">
    <property type="entry name" value="BBE"/>
</dbReference>